<evidence type="ECO:0000313" key="2">
    <source>
        <dbReference type="Proteomes" id="UP000886874"/>
    </source>
</evidence>
<reference evidence="1" key="2">
    <citation type="journal article" date="2021" name="PeerJ">
        <title>Extensive microbial diversity within the chicken gut microbiome revealed by metagenomics and culture.</title>
        <authorList>
            <person name="Gilroy R."/>
            <person name="Ravi A."/>
            <person name="Getino M."/>
            <person name="Pursley I."/>
            <person name="Horton D.L."/>
            <person name="Alikhan N.F."/>
            <person name="Baker D."/>
            <person name="Gharbi K."/>
            <person name="Hall N."/>
            <person name="Watson M."/>
            <person name="Adriaenssens E.M."/>
            <person name="Foster-Nyarko E."/>
            <person name="Jarju S."/>
            <person name="Secka A."/>
            <person name="Antonio M."/>
            <person name="Oren A."/>
            <person name="Chaudhuri R.R."/>
            <person name="La Ragione R."/>
            <person name="Hildebrand F."/>
            <person name="Pallen M.J."/>
        </authorList>
    </citation>
    <scope>NUCLEOTIDE SEQUENCE</scope>
    <source>
        <strain evidence="1">ChiSjej2B20-13462</strain>
    </source>
</reference>
<sequence length="464" mass="48848">MRETLRSVGIDLGTSTTQLIFSRLTVENTASPYAVPRMEIRDREILYRSPVHFTPLVNADTLDAGAIGQLLTEEYRRAGIDPADVDTGAVIITGETARKENARAVLEAVSHLAGQFVVATAGPALESVLAARGAGADRCARDGGTSVLHLDIGGGTTNLAFFDREGQLRETGCLNVGGRLVKVDQARRVTYVSPVLRGLPAPSVGETVTAASLQPLVTALAETLEEACGLRPATDRLARLITDRTVTLAEPPELLSFSGGVADLIEADRQDDFAFGDLGVLLGRAIRRSRLWTVPHRLGRETIRATVVGAGSYATELSGSTVYYRGIDFPLQDLPSVRLEQGDLENGETLSRAVAGQWALLDQTGPAALSLEGWSAPTFVQVSGLARALAAALEPRLGPEMPLVVVTEQDMAKALGQALGALLPRRPLLCLDGLHVPAGGYLDVAAPVGGGAAVPVVVKTLAFS</sequence>
<dbReference type="InterPro" id="IPR050696">
    <property type="entry name" value="FtsA/MreB"/>
</dbReference>
<dbReference type="SUPFAM" id="SSF53067">
    <property type="entry name" value="Actin-like ATPase domain"/>
    <property type="match status" value="1"/>
</dbReference>
<accession>A0A9D0Z5C6</accession>
<dbReference type="Pfam" id="PF06277">
    <property type="entry name" value="EutA"/>
    <property type="match status" value="1"/>
</dbReference>
<proteinExistence type="predicted"/>
<evidence type="ECO:0000313" key="1">
    <source>
        <dbReference type="EMBL" id="HIQ69521.1"/>
    </source>
</evidence>
<dbReference type="InterPro" id="IPR043129">
    <property type="entry name" value="ATPase_NBD"/>
</dbReference>
<dbReference type="Proteomes" id="UP000886874">
    <property type="component" value="Unassembled WGS sequence"/>
</dbReference>
<dbReference type="PIRSF" id="PIRSF012293">
    <property type="entry name" value="EutA"/>
    <property type="match status" value="1"/>
</dbReference>
<protein>
    <submittedName>
        <fullName evidence="1">Ethanolamine ammonia-lyase reactivating factor EutA</fullName>
    </submittedName>
</protein>
<dbReference type="PANTHER" id="PTHR32432:SF13">
    <property type="entry name" value="ETHANOLAMINE AMMONIA-LYASE REACTIVASE EUTA"/>
    <property type="match status" value="1"/>
</dbReference>
<dbReference type="InterPro" id="IPR009377">
    <property type="entry name" value="EutA"/>
</dbReference>
<organism evidence="1 2">
    <name type="scientific">Candidatus Avoscillospira stercorigallinarum</name>
    <dbReference type="NCBI Taxonomy" id="2840708"/>
    <lineage>
        <taxon>Bacteria</taxon>
        <taxon>Bacillati</taxon>
        <taxon>Bacillota</taxon>
        <taxon>Clostridia</taxon>
        <taxon>Eubacteriales</taxon>
        <taxon>Oscillospiraceae</taxon>
        <taxon>Oscillospiraceae incertae sedis</taxon>
        <taxon>Candidatus Avoscillospira</taxon>
    </lineage>
</organism>
<dbReference type="PANTHER" id="PTHR32432">
    <property type="entry name" value="CELL DIVISION PROTEIN FTSA-RELATED"/>
    <property type="match status" value="1"/>
</dbReference>
<dbReference type="AlphaFoldDB" id="A0A9D0Z5C6"/>
<gene>
    <name evidence="1" type="ORF">IAA67_04225</name>
</gene>
<comment type="caution">
    <text evidence="1">The sequence shown here is derived from an EMBL/GenBank/DDBJ whole genome shotgun (WGS) entry which is preliminary data.</text>
</comment>
<name>A0A9D0Z5C6_9FIRM</name>
<reference evidence="1" key="1">
    <citation type="submission" date="2020-10" db="EMBL/GenBank/DDBJ databases">
        <authorList>
            <person name="Gilroy R."/>
        </authorList>
    </citation>
    <scope>NUCLEOTIDE SEQUENCE</scope>
    <source>
        <strain evidence="1">ChiSjej2B20-13462</strain>
    </source>
</reference>
<dbReference type="EMBL" id="DVFN01000064">
    <property type="protein sequence ID" value="HIQ69521.1"/>
    <property type="molecule type" value="Genomic_DNA"/>
</dbReference>